<protein>
    <submittedName>
        <fullName evidence="1">Uncharacterized protein</fullName>
    </submittedName>
</protein>
<evidence type="ECO:0000313" key="2">
    <source>
        <dbReference type="Proteomes" id="UP000070544"/>
    </source>
</evidence>
<accession>A0A139A5C6</accession>
<dbReference type="OrthoDB" id="109543at2759"/>
<evidence type="ECO:0000313" key="1">
    <source>
        <dbReference type="EMBL" id="KXS11954.1"/>
    </source>
</evidence>
<dbReference type="Proteomes" id="UP000070544">
    <property type="component" value="Unassembled WGS sequence"/>
</dbReference>
<keyword evidence="2" id="KW-1185">Reference proteome</keyword>
<name>A0A139A5C6_GONPJ</name>
<proteinExistence type="predicted"/>
<reference evidence="1 2" key="1">
    <citation type="journal article" date="2015" name="Genome Biol. Evol.">
        <title>Phylogenomic analyses indicate that early fungi evolved digesting cell walls of algal ancestors of land plants.</title>
        <authorList>
            <person name="Chang Y."/>
            <person name="Wang S."/>
            <person name="Sekimoto S."/>
            <person name="Aerts A.L."/>
            <person name="Choi C."/>
            <person name="Clum A."/>
            <person name="LaButti K.M."/>
            <person name="Lindquist E.A."/>
            <person name="Yee Ngan C."/>
            <person name="Ohm R.A."/>
            <person name="Salamov A.A."/>
            <person name="Grigoriev I.V."/>
            <person name="Spatafora J.W."/>
            <person name="Berbee M.L."/>
        </authorList>
    </citation>
    <scope>NUCLEOTIDE SEQUENCE [LARGE SCALE GENOMIC DNA]</scope>
    <source>
        <strain evidence="1 2">JEL478</strain>
    </source>
</reference>
<sequence>MIDCFCKVNRLGLQLHIHTFTESDRGCYVTQSPVGLTQPQVANYVQTKLKLSNPPDLHVSAHGGDGPENHTAAIADLTTKFGKDANVVCFMITDATPHYKSHGASTEAKKEAEWLSNNGFETDIFKVGCPRHYTYIMSPPLTNLSPP</sequence>
<gene>
    <name evidence="1" type="ORF">M427DRAFT_417465</name>
</gene>
<organism evidence="1 2">
    <name type="scientific">Gonapodya prolifera (strain JEL478)</name>
    <name type="common">Monoblepharis prolifera</name>
    <dbReference type="NCBI Taxonomy" id="1344416"/>
    <lineage>
        <taxon>Eukaryota</taxon>
        <taxon>Fungi</taxon>
        <taxon>Fungi incertae sedis</taxon>
        <taxon>Chytridiomycota</taxon>
        <taxon>Chytridiomycota incertae sedis</taxon>
        <taxon>Monoblepharidomycetes</taxon>
        <taxon>Monoblepharidales</taxon>
        <taxon>Gonapodyaceae</taxon>
        <taxon>Gonapodya</taxon>
    </lineage>
</organism>
<dbReference type="EMBL" id="KQ965794">
    <property type="protein sequence ID" value="KXS11954.1"/>
    <property type="molecule type" value="Genomic_DNA"/>
</dbReference>
<dbReference type="AlphaFoldDB" id="A0A139A5C6"/>